<sequence length="147" mass="16473">MQENQGMNNGADGETTTPEASAEVVANAQVVAHGVSHPDGCVDLANATVQYSVYSSCLLLLSGLQLHFMCEEKGTQKKKKKKAGHSNEAYPENEKDNYNDQQKQTRLRGRASPNCHFLRDYEMYRAEQKRPQLNDQAACPIPLYKKR</sequence>
<dbReference type="EMBL" id="KQ234795">
    <property type="protein sequence ID" value="KMZ87631.1"/>
    <property type="molecule type" value="Genomic_DNA"/>
</dbReference>
<evidence type="ECO:0000256" key="1">
    <source>
        <dbReference type="SAM" id="MobiDB-lite"/>
    </source>
</evidence>
<dbReference type="OrthoDB" id="387473at2759"/>
<dbReference type="Proteomes" id="UP000053327">
    <property type="component" value="Unassembled WGS sequence"/>
</dbReference>
<feature type="region of interest" description="Disordered" evidence="1">
    <location>
        <begin position="74"/>
        <end position="111"/>
    </location>
</feature>
<organism evidence="2 3">
    <name type="scientific">Plasmodium vivax (strain Brazil I)</name>
    <dbReference type="NCBI Taxonomy" id="1033975"/>
    <lineage>
        <taxon>Eukaryota</taxon>
        <taxon>Sar</taxon>
        <taxon>Alveolata</taxon>
        <taxon>Apicomplexa</taxon>
        <taxon>Aconoidasida</taxon>
        <taxon>Haemosporida</taxon>
        <taxon>Plasmodiidae</taxon>
        <taxon>Plasmodium</taxon>
        <taxon>Plasmodium (Plasmodium)</taxon>
    </lineage>
</organism>
<gene>
    <name evidence="2" type="ORF">PVBG_03733</name>
</gene>
<protein>
    <submittedName>
        <fullName evidence="2">Uncharacterized protein</fullName>
    </submittedName>
</protein>
<name>A0A0J9SXV1_PLAV1</name>
<proteinExistence type="predicted"/>
<dbReference type="AlphaFoldDB" id="A0A0J9SXV1"/>
<feature type="compositionally biased region" description="Polar residues" evidence="1">
    <location>
        <begin position="1"/>
        <end position="19"/>
    </location>
</feature>
<evidence type="ECO:0000313" key="3">
    <source>
        <dbReference type="Proteomes" id="UP000053327"/>
    </source>
</evidence>
<reference evidence="2 3" key="1">
    <citation type="submission" date="2011-08" db="EMBL/GenBank/DDBJ databases">
        <title>The Genome Sequence of Plasmodium vivax Brazil I.</title>
        <authorList>
            <consortium name="The Broad Institute Genome Sequencing Platform"/>
            <consortium name="The Broad Institute Genome Sequencing Center for Infectious Disease"/>
            <person name="Neafsey D."/>
            <person name="Carlton J."/>
            <person name="Barnwell J."/>
            <person name="Collins W."/>
            <person name="Escalante A."/>
            <person name="Mullikin J."/>
            <person name="Saul A."/>
            <person name="Guigo R."/>
            <person name="Camara F."/>
            <person name="Young S.K."/>
            <person name="Zeng Q."/>
            <person name="Gargeya S."/>
            <person name="Fitzgerald M."/>
            <person name="Haas B."/>
            <person name="Abouelleil A."/>
            <person name="Alvarado L."/>
            <person name="Arachchi H.M."/>
            <person name="Berlin A."/>
            <person name="Brown A."/>
            <person name="Chapman S.B."/>
            <person name="Chen Z."/>
            <person name="Dunbar C."/>
            <person name="Freedman E."/>
            <person name="Gearin G."/>
            <person name="Gellesch M."/>
            <person name="Goldberg J."/>
            <person name="Griggs A."/>
            <person name="Gujja S."/>
            <person name="Heiman D."/>
            <person name="Howarth C."/>
            <person name="Larson L."/>
            <person name="Lui A."/>
            <person name="MacDonald P.J.P."/>
            <person name="Montmayeur A."/>
            <person name="Murphy C."/>
            <person name="Neiman D."/>
            <person name="Pearson M."/>
            <person name="Priest M."/>
            <person name="Roberts A."/>
            <person name="Saif S."/>
            <person name="Shea T."/>
            <person name="Shenoy N."/>
            <person name="Sisk P."/>
            <person name="Stolte C."/>
            <person name="Sykes S."/>
            <person name="Wortman J."/>
            <person name="Nusbaum C."/>
            <person name="Birren B."/>
        </authorList>
    </citation>
    <scope>NUCLEOTIDE SEQUENCE [LARGE SCALE GENOMIC DNA]</scope>
    <source>
        <strain evidence="2 3">Brazil I</strain>
    </source>
</reference>
<evidence type="ECO:0000313" key="2">
    <source>
        <dbReference type="EMBL" id="KMZ87631.1"/>
    </source>
</evidence>
<feature type="region of interest" description="Disordered" evidence="1">
    <location>
        <begin position="1"/>
        <end position="20"/>
    </location>
</feature>
<accession>A0A0J9SXV1</accession>